<keyword evidence="4" id="KW-1185">Reference proteome</keyword>
<dbReference type="PANTHER" id="PTHR48081">
    <property type="entry name" value="AB HYDROLASE SUPERFAMILY PROTEIN C4A8.06C"/>
    <property type="match status" value="1"/>
</dbReference>
<evidence type="ECO:0000259" key="2">
    <source>
        <dbReference type="Pfam" id="PF20434"/>
    </source>
</evidence>
<accession>A0A0F4QB56</accession>
<dbReference type="AlphaFoldDB" id="A0A0F4QB56"/>
<keyword evidence="1" id="KW-0378">Hydrolase</keyword>
<evidence type="ECO:0000313" key="3">
    <source>
        <dbReference type="EMBL" id="KJZ04539.1"/>
    </source>
</evidence>
<dbReference type="Pfam" id="PF20434">
    <property type="entry name" value="BD-FAE"/>
    <property type="match status" value="1"/>
</dbReference>
<dbReference type="ESTHER" id="9gamm-a0a0f4qb56">
    <property type="family name" value="BD-FAE"/>
</dbReference>
<sequence length="263" mass="29520">MKIHILLLLATLVMSSSVYSKEWLNISYVHENETDAYLIERGVLDIFCPKNKQNQPVIIWFHGGGLRAGEKTLPQRLLNQGVCVVAPNYRLYPKIKAPGYIEDAASAVAWVFKNIESYGGDPGKIILSGHSAGGYLALMVGMDTQWLAKHNINANRLAELVPFSGHTITHFTVRDERGIKGEQPIIDELAPLYHVRKDAPPITLITGDRELELLGRYEENAYFERMMKVNGHKATQILELDGYGHDMVEPALPLLLNIAKKYE</sequence>
<name>A0A0F4QB56_9GAMM</name>
<dbReference type="InterPro" id="IPR050300">
    <property type="entry name" value="GDXG_lipolytic_enzyme"/>
</dbReference>
<reference evidence="3 4" key="1">
    <citation type="journal article" date="2015" name="BMC Genomics">
        <title>Genome mining reveals unlocked bioactive potential of marine Gram-negative bacteria.</title>
        <authorList>
            <person name="Machado H."/>
            <person name="Sonnenschein E.C."/>
            <person name="Melchiorsen J."/>
            <person name="Gram L."/>
        </authorList>
    </citation>
    <scope>NUCLEOTIDE SEQUENCE [LARGE SCALE GENOMIC DNA]</scope>
    <source>
        <strain evidence="3 4">S2471</strain>
    </source>
</reference>
<dbReference type="Gene3D" id="3.40.50.1820">
    <property type="entry name" value="alpha/beta hydrolase"/>
    <property type="match status" value="1"/>
</dbReference>
<evidence type="ECO:0000313" key="4">
    <source>
        <dbReference type="Proteomes" id="UP000033452"/>
    </source>
</evidence>
<protein>
    <submittedName>
        <fullName evidence="3">Lipase</fullName>
    </submittedName>
</protein>
<dbReference type="PATRIC" id="fig|43658.5.peg.4970"/>
<dbReference type="PANTHER" id="PTHR48081:SF9">
    <property type="entry name" value="CARBOXYLESTERASE"/>
    <property type="match status" value="1"/>
</dbReference>
<comment type="caution">
    <text evidence="3">The sequence shown here is derived from an EMBL/GenBank/DDBJ whole genome shotgun (WGS) entry which is preliminary data.</text>
</comment>
<organism evidence="3 4">
    <name type="scientific">Pseudoalteromonas rubra</name>
    <dbReference type="NCBI Taxonomy" id="43658"/>
    <lineage>
        <taxon>Bacteria</taxon>
        <taxon>Pseudomonadati</taxon>
        <taxon>Pseudomonadota</taxon>
        <taxon>Gammaproteobacteria</taxon>
        <taxon>Alteromonadales</taxon>
        <taxon>Pseudoalteromonadaceae</taxon>
        <taxon>Pseudoalteromonas</taxon>
    </lineage>
</organism>
<dbReference type="Proteomes" id="UP000033452">
    <property type="component" value="Unassembled WGS sequence"/>
</dbReference>
<dbReference type="SUPFAM" id="SSF53474">
    <property type="entry name" value="alpha/beta-Hydrolases"/>
    <property type="match status" value="1"/>
</dbReference>
<dbReference type="InterPro" id="IPR029058">
    <property type="entry name" value="AB_hydrolase_fold"/>
</dbReference>
<evidence type="ECO:0000256" key="1">
    <source>
        <dbReference type="ARBA" id="ARBA00022801"/>
    </source>
</evidence>
<gene>
    <name evidence="3" type="ORF">TW77_23460</name>
</gene>
<dbReference type="RefSeq" id="WP_046007395.1">
    <property type="nucleotide sequence ID" value="NZ_JXYA01000093.1"/>
</dbReference>
<dbReference type="GO" id="GO:0016787">
    <property type="term" value="F:hydrolase activity"/>
    <property type="evidence" value="ECO:0007669"/>
    <property type="project" value="UniProtKB-KW"/>
</dbReference>
<dbReference type="InterPro" id="IPR049492">
    <property type="entry name" value="BD-FAE-like_dom"/>
</dbReference>
<dbReference type="OrthoDB" id="9775851at2"/>
<proteinExistence type="predicted"/>
<feature type="domain" description="BD-FAE-like" evidence="2">
    <location>
        <begin position="44"/>
        <end position="208"/>
    </location>
</feature>
<dbReference type="EMBL" id="JXYA01000093">
    <property type="protein sequence ID" value="KJZ04539.1"/>
    <property type="molecule type" value="Genomic_DNA"/>
</dbReference>